<dbReference type="RefSeq" id="WP_115478951.1">
    <property type="nucleotide sequence ID" value="NZ_QRBF01000006.1"/>
</dbReference>
<protein>
    <submittedName>
        <fullName evidence="10">23S rRNA (Cytosine(1962)-C(5))-methyltransferase RlmI</fullName>
    </submittedName>
</protein>
<organism evidence="10 11">
    <name type="scientific">Dyella psychrodurans</name>
    <dbReference type="NCBI Taxonomy" id="1927960"/>
    <lineage>
        <taxon>Bacteria</taxon>
        <taxon>Pseudomonadati</taxon>
        <taxon>Pseudomonadota</taxon>
        <taxon>Gammaproteobacteria</taxon>
        <taxon>Lysobacterales</taxon>
        <taxon>Rhodanobacteraceae</taxon>
        <taxon>Dyella</taxon>
    </lineage>
</organism>
<dbReference type="CDD" id="cd21153">
    <property type="entry name" value="PUA_RlmI"/>
    <property type="match status" value="1"/>
</dbReference>
<evidence type="ECO:0000256" key="3">
    <source>
        <dbReference type="ARBA" id="ARBA00022552"/>
    </source>
</evidence>
<evidence type="ECO:0000256" key="1">
    <source>
        <dbReference type="ARBA" id="ARBA00004496"/>
    </source>
</evidence>
<gene>
    <name evidence="10" type="ORF">DWU99_15320</name>
</gene>
<dbReference type="AlphaFoldDB" id="A0A370X0R4"/>
<dbReference type="Proteomes" id="UP000255334">
    <property type="component" value="Unassembled WGS sequence"/>
</dbReference>
<keyword evidence="3" id="KW-0698">rRNA processing</keyword>
<evidence type="ECO:0000256" key="4">
    <source>
        <dbReference type="ARBA" id="ARBA00022603"/>
    </source>
</evidence>
<keyword evidence="6" id="KW-0949">S-adenosyl-L-methionine</keyword>
<dbReference type="InterPro" id="IPR036974">
    <property type="entry name" value="PUA_sf"/>
</dbReference>
<dbReference type="InterPro" id="IPR041532">
    <property type="entry name" value="RlmI-like_PUA"/>
</dbReference>
<keyword evidence="2" id="KW-0963">Cytoplasm</keyword>
<evidence type="ECO:0000259" key="9">
    <source>
        <dbReference type="SMART" id="SM00359"/>
    </source>
</evidence>
<dbReference type="PANTHER" id="PTHR42873:SF1">
    <property type="entry name" value="S-ADENOSYLMETHIONINE-DEPENDENT METHYLTRANSFERASE DOMAIN-CONTAINING PROTEIN"/>
    <property type="match status" value="1"/>
</dbReference>
<dbReference type="InterPro" id="IPR029063">
    <property type="entry name" value="SAM-dependent_MTases_sf"/>
</dbReference>
<dbReference type="PROSITE" id="PS50890">
    <property type="entry name" value="PUA"/>
    <property type="match status" value="1"/>
</dbReference>
<dbReference type="PANTHER" id="PTHR42873">
    <property type="entry name" value="RIBOSOMAL RNA LARGE SUBUNIT METHYLTRANSFERASE"/>
    <property type="match status" value="1"/>
</dbReference>
<dbReference type="GO" id="GO:0008168">
    <property type="term" value="F:methyltransferase activity"/>
    <property type="evidence" value="ECO:0007669"/>
    <property type="project" value="UniProtKB-KW"/>
</dbReference>
<dbReference type="EMBL" id="QRBF01000006">
    <property type="protein sequence ID" value="RDS81795.1"/>
    <property type="molecule type" value="Genomic_DNA"/>
</dbReference>
<keyword evidence="7" id="KW-0694">RNA-binding</keyword>
<dbReference type="Gene3D" id="3.30.750.80">
    <property type="entry name" value="RNA methyltransferase domain (HRMD) like"/>
    <property type="match status" value="1"/>
</dbReference>
<proteinExistence type="inferred from homology"/>
<comment type="subcellular location">
    <subcellularLocation>
        <location evidence="1">Cytoplasm</location>
    </subcellularLocation>
</comment>
<evidence type="ECO:0000256" key="5">
    <source>
        <dbReference type="ARBA" id="ARBA00022679"/>
    </source>
</evidence>
<dbReference type="Gene3D" id="2.30.130.10">
    <property type="entry name" value="PUA domain"/>
    <property type="match status" value="1"/>
</dbReference>
<feature type="domain" description="PUA" evidence="9">
    <location>
        <begin position="2"/>
        <end position="87"/>
    </location>
</feature>
<dbReference type="GO" id="GO:0003723">
    <property type="term" value="F:RNA binding"/>
    <property type="evidence" value="ECO:0007669"/>
    <property type="project" value="UniProtKB-KW"/>
</dbReference>
<dbReference type="OrthoDB" id="9805492at2"/>
<dbReference type="SUPFAM" id="SSF53335">
    <property type="entry name" value="S-adenosyl-L-methionine-dependent methyltransferases"/>
    <property type="match status" value="1"/>
</dbReference>
<dbReference type="Pfam" id="PF17785">
    <property type="entry name" value="PUA_3"/>
    <property type="match status" value="1"/>
</dbReference>
<dbReference type="Pfam" id="PF10672">
    <property type="entry name" value="Methyltrans_SAM"/>
    <property type="match status" value="1"/>
</dbReference>
<dbReference type="InterPro" id="IPR002478">
    <property type="entry name" value="PUA"/>
</dbReference>
<comment type="similarity">
    <text evidence="8">Belongs to the methyltransferase superfamily. RlmI family.</text>
</comment>
<dbReference type="CDD" id="cd11572">
    <property type="entry name" value="RlmI_M_like"/>
    <property type="match status" value="1"/>
</dbReference>
<evidence type="ECO:0000256" key="6">
    <source>
        <dbReference type="ARBA" id="ARBA00022691"/>
    </source>
</evidence>
<evidence type="ECO:0000313" key="10">
    <source>
        <dbReference type="EMBL" id="RDS81795.1"/>
    </source>
</evidence>
<dbReference type="GO" id="GO:0005737">
    <property type="term" value="C:cytoplasm"/>
    <property type="evidence" value="ECO:0007669"/>
    <property type="project" value="UniProtKB-SubCell"/>
</dbReference>
<comment type="caution">
    <text evidence="10">The sequence shown here is derived from an EMBL/GenBank/DDBJ whole genome shotgun (WGS) entry which is preliminary data.</text>
</comment>
<keyword evidence="11" id="KW-1185">Reference proteome</keyword>
<dbReference type="InterPro" id="IPR019614">
    <property type="entry name" value="SAM-dep_methyl-trfase"/>
</dbReference>
<dbReference type="InterPro" id="IPR015947">
    <property type="entry name" value="PUA-like_sf"/>
</dbReference>
<evidence type="ECO:0000313" key="11">
    <source>
        <dbReference type="Proteomes" id="UP000255334"/>
    </source>
</evidence>
<evidence type="ECO:0000256" key="8">
    <source>
        <dbReference type="ARBA" id="ARBA00038091"/>
    </source>
</evidence>
<dbReference type="GO" id="GO:0032259">
    <property type="term" value="P:methylation"/>
    <property type="evidence" value="ECO:0007669"/>
    <property type="project" value="UniProtKB-KW"/>
</dbReference>
<keyword evidence="5 10" id="KW-0808">Transferase</keyword>
<dbReference type="SUPFAM" id="SSF88697">
    <property type="entry name" value="PUA domain-like"/>
    <property type="match status" value="1"/>
</dbReference>
<dbReference type="CDD" id="cd02440">
    <property type="entry name" value="AdoMet_MTases"/>
    <property type="match status" value="1"/>
</dbReference>
<sequence length="392" mass="43372">MHVVKINPGREKSALQRHPWLFSGALAPLAGTPESGETVKVLDSNGRFLGWAAWSGESQIRLRFWSFDEREPIDRNFFRQRLNRAMQLRAGMAHAGDAMRLVHGESDGLPGLIVDRYGEVLVVQLLSAGPEAWREILCDELQALTGARAIYERSDADVRELEGLPLRSGLLRGELPAATDITEHGLRYRVNVAAGQKTGFYLDQRANRQRIGDLARGADVLNCFCYTGGFSLAALRGDARSVLSVDSSGDALDAARINLSLNDLPSERAEWVEADVFQYLRLLRDKGRSYDLIVLDPPKFAPTAQHVERASRAYKDINLWAMKLLRPGGHLATFTCSGGMTAELFQKIAAGSAWDAKADMQLIGRFTADVDHPVSLNFPEGDYLKGLLLRKI</sequence>
<accession>A0A370X0R4</accession>
<evidence type="ECO:0000256" key="2">
    <source>
        <dbReference type="ARBA" id="ARBA00022490"/>
    </source>
</evidence>
<dbReference type="Gene3D" id="3.40.50.150">
    <property type="entry name" value="Vaccinia Virus protein VP39"/>
    <property type="match status" value="1"/>
</dbReference>
<keyword evidence="4 10" id="KW-0489">Methyltransferase</keyword>
<dbReference type="SMART" id="SM00359">
    <property type="entry name" value="PUA"/>
    <property type="match status" value="1"/>
</dbReference>
<evidence type="ECO:0000256" key="7">
    <source>
        <dbReference type="ARBA" id="ARBA00022884"/>
    </source>
</evidence>
<reference evidence="10 11" key="1">
    <citation type="submission" date="2018-07" db="EMBL/GenBank/DDBJ databases">
        <title>Dyella monticola sp. nov. and Dyella psychrodurans sp. nov. isolated from monsoon evergreen broad-leaved forest soil of Dinghu Mountain, China.</title>
        <authorList>
            <person name="Gao Z."/>
            <person name="Qiu L."/>
        </authorList>
    </citation>
    <scope>NUCLEOTIDE SEQUENCE [LARGE SCALE GENOMIC DNA]</scope>
    <source>
        <strain evidence="10 11">4MSK11</strain>
    </source>
</reference>
<dbReference type="GO" id="GO:0006364">
    <property type="term" value="P:rRNA processing"/>
    <property type="evidence" value="ECO:0007669"/>
    <property type="project" value="UniProtKB-KW"/>
</dbReference>
<name>A0A370X0R4_9GAMM</name>